<keyword evidence="2" id="KW-0227">DNA damage</keyword>
<evidence type="ECO:0000313" key="10">
    <source>
        <dbReference type="Proteomes" id="UP000186817"/>
    </source>
</evidence>
<sequence>MLGWRHFCLLPGVALLASPRLQAGLHACGSALSVAGLRRDASCSPAKFLMHVEILQELRADAAAPVDRKGAGAVALSGHQGEHQDSSFEVLVAVMLSAQTKDGVTYKTMQDLRAHGLSAQKIVDMPIERLTKLVGKVEGKLEVNYHRRKAVYMKKTSQLLLEKYSGSVPDQLCQLLELPGVGEKTALLYLQVAKGKVEGIAVDTHVHRIANALGWTGSPTKTAQQTRRQLEKRIPRRMWGMINPLVVGFGQELRENKSELLRKCLASSNPRLALQLLADCGMKVQREMEKAGLETQDYAG</sequence>
<dbReference type="AlphaFoldDB" id="A0A1Q9DCI3"/>
<dbReference type="EMBL" id="LSRX01000605">
    <property type="protein sequence ID" value="OLP92857.1"/>
    <property type="molecule type" value="Genomic_DNA"/>
</dbReference>
<dbReference type="GO" id="GO:0003906">
    <property type="term" value="F:DNA-(apurinic or apyrimidinic site) endonuclease activity"/>
    <property type="evidence" value="ECO:0007669"/>
    <property type="project" value="TreeGrafter"/>
</dbReference>
<keyword evidence="10" id="KW-1185">Reference proteome</keyword>
<dbReference type="Gene3D" id="1.10.340.30">
    <property type="entry name" value="Hypothetical protein, domain 2"/>
    <property type="match status" value="1"/>
</dbReference>
<evidence type="ECO:0000256" key="5">
    <source>
        <dbReference type="ARBA" id="ARBA00023239"/>
    </source>
</evidence>
<dbReference type="GO" id="GO:0016829">
    <property type="term" value="F:lyase activity"/>
    <property type="evidence" value="ECO:0007669"/>
    <property type="project" value="UniProtKB-KW"/>
</dbReference>
<dbReference type="OrthoDB" id="2099276at2759"/>
<keyword evidence="4" id="KW-0234">DNA repair</keyword>
<feature type="domain" description="HhH-GPD" evidence="8">
    <location>
        <begin position="96"/>
        <end position="252"/>
    </location>
</feature>
<keyword evidence="3" id="KW-0378">Hydrolase</keyword>
<dbReference type="OMA" id="KECAPEN"/>
<reference evidence="9 10" key="1">
    <citation type="submission" date="2016-02" db="EMBL/GenBank/DDBJ databases">
        <title>Genome analysis of coral dinoflagellate symbionts highlights evolutionary adaptations to a symbiotic lifestyle.</title>
        <authorList>
            <person name="Aranda M."/>
            <person name="Li Y."/>
            <person name="Liew Y.J."/>
            <person name="Baumgarten S."/>
            <person name="Simakov O."/>
            <person name="Wilson M."/>
            <person name="Piel J."/>
            <person name="Ashoor H."/>
            <person name="Bougouffa S."/>
            <person name="Bajic V.B."/>
            <person name="Ryu T."/>
            <person name="Ravasi T."/>
            <person name="Bayer T."/>
            <person name="Micklem G."/>
            <person name="Kim H."/>
            <person name="Bhak J."/>
            <person name="Lajeunesse T.C."/>
            <person name="Voolstra C.R."/>
        </authorList>
    </citation>
    <scope>NUCLEOTIDE SEQUENCE [LARGE SCALE GENOMIC DNA]</scope>
    <source>
        <strain evidence="9 10">CCMP2467</strain>
    </source>
</reference>
<evidence type="ECO:0000259" key="8">
    <source>
        <dbReference type="SMART" id="SM00478"/>
    </source>
</evidence>
<feature type="chain" id="PRO_5012864535" evidence="7">
    <location>
        <begin position="24"/>
        <end position="300"/>
    </location>
</feature>
<evidence type="ECO:0000256" key="4">
    <source>
        <dbReference type="ARBA" id="ARBA00023204"/>
    </source>
</evidence>
<dbReference type="Proteomes" id="UP000186817">
    <property type="component" value="Unassembled WGS sequence"/>
</dbReference>
<comment type="caution">
    <text evidence="9">The sequence shown here is derived from an EMBL/GenBank/DDBJ whole genome shotgun (WGS) entry which is preliminary data.</text>
</comment>
<evidence type="ECO:0000256" key="6">
    <source>
        <dbReference type="ARBA" id="ARBA00023295"/>
    </source>
</evidence>
<proteinExistence type="inferred from homology"/>
<name>A0A1Q9DCI3_SYMMI</name>
<keyword evidence="5" id="KW-0456">Lyase</keyword>
<dbReference type="CDD" id="cd00056">
    <property type="entry name" value="ENDO3c"/>
    <property type="match status" value="1"/>
</dbReference>
<dbReference type="GO" id="GO:0006285">
    <property type="term" value="P:base-excision repair, AP site formation"/>
    <property type="evidence" value="ECO:0007669"/>
    <property type="project" value="TreeGrafter"/>
</dbReference>
<dbReference type="PANTHER" id="PTHR43286">
    <property type="entry name" value="ENDONUCLEASE III-LIKE PROTEIN 1"/>
    <property type="match status" value="1"/>
</dbReference>
<evidence type="ECO:0000313" key="9">
    <source>
        <dbReference type="EMBL" id="OLP92857.1"/>
    </source>
</evidence>
<gene>
    <name evidence="9" type="primary">nth-1</name>
    <name evidence="9" type="ORF">AK812_SmicGene25285</name>
</gene>
<dbReference type="Pfam" id="PF00730">
    <property type="entry name" value="HhH-GPD"/>
    <property type="match status" value="1"/>
</dbReference>
<accession>A0A1Q9DCI3</accession>
<dbReference type="GO" id="GO:0000703">
    <property type="term" value="F:oxidized pyrimidine nucleobase lesion DNA N-glycosylase activity"/>
    <property type="evidence" value="ECO:0007669"/>
    <property type="project" value="TreeGrafter"/>
</dbReference>
<dbReference type="Gene3D" id="1.10.1670.10">
    <property type="entry name" value="Helix-hairpin-Helix base-excision DNA repair enzymes (C-terminal)"/>
    <property type="match status" value="1"/>
</dbReference>
<dbReference type="GO" id="GO:0005634">
    <property type="term" value="C:nucleus"/>
    <property type="evidence" value="ECO:0007669"/>
    <property type="project" value="TreeGrafter"/>
</dbReference>
<organism evidence="9 10">
    <name type="scientific">Symbiodinium microadriaticum</name>
    <name type="common">Dinoflagellate</name>
    <name type="synonym">Zooxanthella microadriatica</name>
    <dbReference type="NCBI Taxonomy" id="2951"/>
    <lineage>
        <taxon>Eukaryota</taxon>
        <taxon>Sar</taxon>
        <taxon>Alveolata</taxon>
        <taxon>Dinophyceae</taxon>
        <taxon>Suessiales</taxon>
        <taxon>Symbiodiniaceae</taxon>
        <taxon>Symbiodinium</taxon>
    </lineage>
</organism>
<dbReference type="InterPro" id="IPR003265">
    <property type="entry name" value="HhH-GPD_domain"/>
</dbReference>
<comment type="similarity">
    <text evidence="1">Belongs to the Nth/MutY family.</text>
</comment>
<dbReference type="SMART" id="SM00478">
    <property type="entry name" value="ENDO3c"/>
    <property type="match status" value="1"/>
</dbReference>
<evidence type="ECO:0000256" key="2">
    <source>
        <dbReference type="ARBA" id="ARBA00022763"/>
    </source>
</evidence>
<dbReference type="InterPro" id="IPR011257">
    <property type="entry name" value="DNA_glycosylase"/>
</dbReference>
<evidence type="ECO:0000256" key="1">
    <source>
        <dbReference type="ARBA" id="ARBA00008343"/>
    </source>
</evidence>
<keyword evidence="9" id="KW-0540">Nuclease</keyword>
<keyword evidence="6" id="KW-0326">Glycosidase</keyword>
<keyword evidence="7" id="KW-0732">Signal</keyword>
<dbReference type="PANTHER" id="PTHR43286:SF1">
    <property type="entry name" value="ENDONUCLEASE III-LIKE PROTEIN 1"/>
    <property type="match status" value="1"/>
</dbReference>
<dbReference type="InterPro" id="IPR023170">
    <property type="entry name" value="HhH_base_excis_C"/>
</dbReference>
<dbReference type="GO" id="GO:0006289">
    <property type="term" value="P:nucleotide-excision repair"/>
    <property type="evidence" value="ECO:0007669"/>
    <property type="project" value="TreeGrafter"/>
</dbReference>
<dbReference type="FunFam" id="1.10.340.30:FF:000001">
    <property type="entry name" value="Endonuclease III"/>
    <property type="match status" value="1"/>
</dbReference>
<evidence type="ECO:0000256" key="3">
    <source>
        <dbReference type="ARBA" id="ARBA00022801"/>
    </source>
</evidence>
<protein>
    <submittedName>
        <fullName evidence="9">Endonuclease III-like</fullName>
    </submittedName>
</protein>
<keyword evidence="9" id="KW-0255">Endonuclease</keyword>
<dbReference type="SUPFAM" id="SSF48150">
    <property type="entry name" value="DNA-glycosylase"/>
    <property type="match status" value="1"/>
</dbReference>
<evidence type="ECO:0000256" key="7">
    <source>
        <dbReference type="SAM" id="SignalP"/>
    </source>
</evidence>
<feature type="signal peptide" evidence="7">
    <location>
        <begin position="1"/>
        <end position="23"/>
    </location>
</feature>